<dbReference type="GO" id="GO:0009279">
    <property type="term" value="C:cell outer membrane"/>
    <property type="evidence" value="ECO:0007669"/>
    <property type="project" value="UniProtKB-SubCell"/>
</dbReference>
<keyword evidence="2" id="KW-0998">Cell outer membrane</keyword>
<dbReference type="PIRSF" id="PIRSF001892">
    <property type="entry name" value="CyaE"/>
    <property type="match status" value="1"/>
</dbReference>
<dbReference type="SUPFAM" id="SSF56954">
    <property type="entry name" value="Outer membrane efflux proteins (OEP)"/>
    <property type="match status" value="1"/>
</dbReference>
<dbReference type="AlphaFoldDB" id="A0A1E3FWC4"/>
<dbReference type="EMBL" id="JAGEMX010000005">
    <property type="protein sequence ID" value="MBO1831089.1"/>
    <property type="molecule type" value="Genomic_DNA"/>
</dbReference>
<dbReference type="GeneID" id="93194771"/>
<comment type="similarity">
    <text evidence="1 2">Belongs to the outer membrane factor (OMF) (TC 1.B.17) family.</text>
</comment>
<feature type="chain" id="PRO_5044557204" description="Protein CyaE" evidence="3">
    <location>
        <begin position="25"/>
        <end position="483"/>
    </location>
</feature>
<evidence type="ECO:0000313" key="7">
    <source>
        <dbReference type="Proteomes" id="UP000611459"/>
    </source>
</evidence>
<sequence>MPTVRSCLIVACAAALFDTRPAVAQLLDVYRTHELVSATPAETTLKNMSCVEVATDRPIELEDVILQAVCANPQTRKAWANARAQAAAVGTSEAAYLPTLNATAGYERDTLRTTYDASAFGLGDIGNSQNSSSKYGMLNLTWVLFDFGKRSAALHQARQLLAAANATQDNVLQTVFFHAAKAWYAVRDAEASVDATRRSEDIARESLAEASAKHEAGVGTLSDQLQAQTTWRRAVLDRVSAEGDVRMAIGALAVSMGLDANTPLQLAQTEPSPEDAGLSEGVDRLIDEAKIHHPKLVAARAMLEAARANVDAMRAQGRPTVSLAGSLAQNNPSYQQQPVSLGSPSVSTSRGSTIGIQVTIPLFEGFASGYRTAQAQAQADAQEADLRDTELQVSLDVWESYQSLQTDTVNVGNSKDLLADAQRALDIARGRYKAGVGTFTELLNAQTALTEAQKQRLVAISKWRTARLKLAASLGNLGLWSAE</sequence>
<dbReference type="InterPro" id="IPR028351">
    <property type="entry name" value="CyaE"/>
</dbReference>
<evidence type="ECO:0000313" key="4">
    <source>
        <dbReference type="EMBL" id="MBK1931301.1"/>
    </source>
</evidence>
<dbReference type="InterPro" id="IPR010131">
    <property type="entry name" value="MdtP/NodT-like"/>
</dbReference>
<feature type="signal peptide" evidence="3">
    <location>
        <begin position="1"/>
        <end position="24"/>
    </location>
</feature>
<reference evidence="5 8" key="2">
    <citation type="submission" date="2021-03" db="EMBL/GenBank/DDBJ databases">
        <title>Clinical course, treatment and visual outcome of an outbreak of Burkholderia contaminans endophthalmitis following cataract surgery.</title>
        <authorList>
            <person name="Lind C."/>
            <person name="Olsen K."/>
            <person name="Angelsen N.K."/>
            <person name="Krefting E.A."/>
            <person name="Fossen K."/>
            <person name="Gravningen K."/>
            <person name="Depoorter E."/>
            <person name="Vandamme P."/>
            <person name="Bertelsen G."/>
        </authorList>
    </citation>
    <scope>NUCLEOTIDE SEQUENCE [LARGE SCALE GENOMIC DNA]</scope>
    <source>
        <strain evidence="5 8">51242556</strain>
    </source>
</reference>
<evidence type="ECO:0000313" key="9">
    <source>
        <dbReference type="Proteomes" id="UP001220209"/>
    </source>
</evidence>
<evidence type="ECO:0000313" key="6">
    <source>
        <dbReference type="EMBL" id="WFN22167.1"/>
    </source>
</evidence>
<dbReference type="EMBL" id="JAENIB010000005">
    <property type="protein sequence ID" value="MBK1931301.1"/>
    <property type="molecule type" value="Genomic_DNA"/>
</dbReference>
<proteinExistence type="inferred from homology"/>
<gene>
    <name evidence="5" type="ORF">J4M89_17080</name>
    <name evidence="4" type="ORF">JIN94_15540</name>
    <name evidence="6" type="ORF">LXE91_36335</name>
</gene>
<reference evidence="6 9" key="3">
    <citation type="submission" date="2021-12" db="EMBL/GenBank/DDBJ databases">
        <title>Genomic and phenotypic characterization of three Burkholderia contaminans isolates recovered from different sources.</title>
        <authorList>
            <person name="Lopez De Volder A."/>
            <person name="Fan Y."/>
            <person name="Nunvar J."/>
            <person name="Herrera T."/>
            <person name="Timp W."/>
            <person name="Degrossi J."/>
        </authorList>
    </citation>
    <scope>NUCLEOTIDE SEQUENCE [LARGE SCALE GENOMIC DNA]</scope>
    <source>
        <strain evidence="6 9">LMG 23361</strain>
    </source>
</reference>
<keyword evidence="3" id="KW-0732">Signal</keyword>
<keyword evidence="2" id="KW-0354">Hemolysis</keyword>
<comment type="function">
    <text evidence="2">CyaE is necessary for transport of calmodulin-sensitive adenylate cyclase-hemolysin (cyclolysin).</text>
</comment>
<dbReference type="Proteomes" id="UP000611459">
    <property type="component" value="Unassembled WGS sequence"/>
</dbReference>
<keyword evidence="2" id="KW-0813">Transport</keyword>
<evidence type="ECO:0000256" key="3">
    <source>
        <dbReference type="SAM" id="SignalP"/>
    </source>
</evidence>
<dbReference type="PANTHER" id="PTHR30203">
    <property type="entry name" value="OUTER MEMBRANE CATION EFFLUX PROTEIN"/>
    <property type="match status" value="1"/>
</dbReference>
<dbReference type="GO" id="GO:0031640">
    <property type="term" value="P:killing of cells of another organism"/>
    <property type="evidence" value="ECO:0007669"/>
    <property type="project" value="UniProtKB-KW"/>
</dbReference>
<keyword evidence="2" id="KW-0472">Membrane</keyword>
<keyword evidence="2" id="KW-0204">Cytolysis</keyword>
<evidence type="ECO:0000313" key="8">
    <source>
        <dbReference type="Proteomes" id="UP000664048"/>
    </source>
</evidence>
<dbReference type="OrthoDB" id="8553524at2"/>
<accession>A0A1E3FWC4</accession>
<dbReference type="EMBL" id="CP090642">
    <property type="protein sequence ID" value="WFN22167.1"/>
    <property type="molecule type" value="Genomic_DNA"/>
</dbReference>
<dbReference type="Proteomes" id="UP001220209">
    <property type="component" value="Chromosome 3"/>
</dbReference>
<evidence type="ECO:0000256" key="1">
    <source>
        <dbReference type="ARBA" id="ARBA00007613"/>
    </source>
</evidence>
<keyword evidence="8" id="KW-1185">Reference proteome</keyword>
<comment type="subcellular location">
    <subcellularLocation>
        <location evidence="2">Cell outer membrane</location>
        <topology evidence="2">Peripheral membrane protein</topology>
    </subcellularLocation>
</comment>
<evidence type="ECO:0000313" key="5">
    <source>
        <dbReference type="EMBL" id="MBO1831089.1"/>
    </source>
</evidence>
<dbReference type="Proteomes" id="UP000664048">
    <property type="component" value="Unassembled WGS sequence"/>
</dbReference>
<reference evidence="4" key="1">
    <citation type="submission" date="2021-01" db="EMBL/GenBank/DDBJ databases">
        <title>Outbreak of Burkholderia contaminns endophthalmitis traced to a clinical ventilation system.</title>
        <authorList>
            <person name="Lipuma J."/>
            <person name="Spilker T."/>
            <person name="Kratholm J."/>
        </authorList>
    </citation>
    <scope>NUCLEOTIDE SEQUENCE</scope>
    <source>
        <strain evidence="4">HI4954</strain>
    </source>
</reference>
<dbReference type="Pfam" id="PF02321">
    <property type="entry name" value="OEP"/>
    <property type="match status" value="2"/>
</dbReference>
<dbReference type="PANTHER" id="PTHR30203:SF29">
    <property type="entry name" value="PROTEIN CYAE"/>
    <property type="match status" value="1"/>
</dbReference>
<protein>
    <recommendedName>
        <fullName evidence="2">Protein CyaE</fullName>
    </recommendedName>
</protein>
<name>A0A1E3FWC4_9BURK</name>
<dbReference type="GO" id="GO:0015562">
    <property type="term" value="F:efflux transmembrane transporter activity"/>
    <property type="evidence" value="ECO:0007669"/>
    <property type="project" value="InterPro"/>
</dbReference>
<dbReference type="RefSeq" id="WP_039362718.1">
    <property type="nucleotide sequence ID" value="NZ_AP018359.1"/>
</dbReference>
<organism evidence="4 7">
    <name type="scientific">Burkholderia contaminans</name>
    <dbReference type="NCBI Taxonomy" id="488447"/>
    <lineage>
        <taxon>Bacteria</taxon>
        <taxon>Pseudomonadati</taxon>
        <taxon>Pseudomonadota</taxon>
        <taxon>Betaproteobacteria</taxon>
        <taxon>Burkholderiales</taxon>
        <taxon>Burkholderiaceae</taxon>
        <taxon>Burkholderia</taxon>
        <taxon>Burkholderia cepacia complex</taxon>
    </lineage>
</organism>
<dbReference type="InterPro" id="IPR003423">
    <property type="entry name" value="OMP_efflux"/>
</dbReference>
<dbReference type="Gene3D" id="1.20.1600.10">
    <property type="entry name" value="Outer membrane efflux proteins (OEP)"/>
    <property type="match status" value="1"/>
</dbReference>
<evidence type="ECO:0000256" key="2">
    <source>
        <dbReference type="PIRNR" id="PIRNR001892"/>
    </source>
</evidence>